<dbReference type="eggNOG" id="ENOG5031XQF">
    <property type="taxonomic scope" value="Bacteria"/>
</dbReference>
<dbReference type="HOGENOM" id="CLU_114508_0_0_11"/>
<dbReference type="STRING" id="350054.Mflv_3555"/>
<organism evidence="3">
    <name type="scientific">Mycolicibacterium gilvum (strain PYR-GCK)</name>
    <name type="common">Mycobacterium gilvum (strain PYR-GCK)</name>
    <dbReference type="NCBI Taxonomy" id="350054"/>
    <lineage>
        <taxon>Bacteria</taxon>
        <taxon>Bacillati</taxon>
        <taxon>Actinomycetota</taxon>
        <taxon>Actinomycetes</taxon>
        <taxon>Mycobacteriales</taxon>
        <taxon>Mycobacteriaceae</taxon>
        <taxon>Mycolicibacterium</taxon>
    </lineage>
</organism>
<feature type="compositionally biased region" description="Basic residues" evidence="1">
    <location>
        <begin position="1"/>
        <end position="12"/>
    </location>
</feature>
<feature type="region of interest" description="Disordered" evidence="1">
    <location>
        <begin position="78"/>
        <end position="146"/>
    </location>
</feature>
<name>A4T9T6_MYCGI</name>
<evidence type="ECO:0000256" key="1">
    <source>
        <dbReference type="SAM" id="MobiDB-lite"/>
    </source>
</evidence>
<gene>
    <name evidence="3" type="ordered locus">Mflv_3555</name>
</gene>
<accession>A4T9T6</accession>
<evidence type="ECO:0000256" key="2">
    <source>
        <dbReference type="SAM" id="Phobius"/>
    </source>
</evidence>
<protein>
    <submittedName>
        <fullName evidence="3">Uncharacterized protein</fullName>
    </submittedName>
</protein>
<feature type="compositionally biased region" description="Gly residues" evidence="1">
    <location>
        <begin position="86"/>
        <end position="107"/>
    </location>
</feature>
<sequence length="208" mass="21011">MINGHSSRRRGSRPAAHTSAATAMSETPFRLSPSTVIAEETSRRYMMEIKKLTAGIATAGLLGLGGLGMAAGLAHAEPPANPGNSNGNGNGPGNGNGNGNGPGGPNGNNGPDRPDVVTGPGVNAGDPGTPLPPGLGYLPPPGHGGPMPQNVITLPETPVWVITPVLPPEGAPLQPELPDWAEGLAVVWNPDLSAWGVWNGDTGVFVRL</sequence>
<dbReference type="EMBL" id="CP000656">
    <property type="protein sequence ID" value="ABP46029.1"/>
    <property type="molecule type" value="Genomic_DNA"/>
</dbReference>
<reference evidence="3" key="1">
    <citation type="submission" date="2007-04" db="EMBL/GenBank/DDBJ databases">
        <authorList>
            <consortium name="US DOE Joint Genome Institute"/>
            <person name="Copeland A."/>
            <person name="Lucas S."/>
            <person name="Lapidus A."/>
            <person name="Barry K."/>
            <person name="Detter J.C."/>
            <person name="Glavina del Rio T."/>
            <person name="Hammon N."/>
            <person name="Israni S."/>
            <person name="Dalin E."/>
            <person name="Tice H."/>
            <person name="Pitluck S."/>
            <person name="Chain P."/>
            <person name="Malfatti S."/>
            <person name="Shin M."/>
            <person name="Vergez L."/>
            <person name="Schmutz J."/>
            <person name="Larimer F."/>
            <person name="Land M."/>
            <person name="Hauser L."/>
            <person name="Kyrpides N."/>
            <person name="Mikhailova N."/>
            <person name="Miller C."/>
            <person name="Richardson P."/>
        </authorList>
    </citation>
    <scope>NUCLEOTIDE SEQUENCE</scope>
    <source>
        <strain evidence="3">PYR-GCK</strain>
    </source>
</reference>
<dbReference type="AlphaFoldDB" id="A4T9T6"/>
<reference evidence="3" key="2">
    <citation type="journal article" date="2013" name="PLoS ONE">
        <title>A Gene Expression Study of the Activities of Aromatic Ring-Cleavage Dioxygenases in Mycobacterium gilvum PYR-GCK to Changes in Salinity and pH during Pyrene Degradation.</title>
        <authorList>
            <person name="Badejo A.C."/>
            <person name="Badejo A.O."/>
            <person name="Shin K.H."/>
            <person name="Chai Y.G."/>
        </authorList>
    </citation>
    <scope>NUCLEOTIDE SEQUENCE [LARGE SCALE GENOMIC DNA]</scope>
    <source>
        <strain evidence="3">PYR-GCK</strain>
    </source>
</reference>
<keyword evidence="2" id="KW-1133">Transmembrane helix</keyword>
<proteinExistence type="predicted"/>
<feature type="compositionally biased region" description="Pro residues" evidence="1">
    <location>
        <begin position="129"/>
        <end position="143"/>
    </location>
</feature>
<evidence type="ECO:0000313" key="3">
    <source>
        <dbReference type="EMBL" id="ABP46029.1"/>
    </source>
</evidence>
<feature type="transmembrane region" description="Helical" evidence="2">
    <location>
        <begin position="52"/>
        <end position="74"/>
    </location>
</feature>
<keyword evidence="2" id="KW-0472">Membrane</keyword>
<feature type="region of interest" description="Disordered" evidence="1">
    <location>
        <begin position="1"/>
        <end position="27"/>
    </location>
</feature>
<keyword evidence="2" id="KW-0812">Transmembrane</keyword>
<dbReference type="KEGG" id="mgi:Mflv_3555"/>